<evidence type="ECO:0000259" key="1">
    <source>
        <dbReference type="Pfam" id="PF07762"/>
    </source>
</evidence>
<dbReference type="EMBL" id="RWGY01000004">
    <property type="protein sequence ID" value="TVU47713.1"/>
    <property type="molecule type" value="Genomic_DNA"/>
</dbReference>
<name>A0A5J9WI25_9POAL</name>
<sequence>MQQREIFSSKENDTTARPTVLLRLACADTIEATLSVLSLLTRKACRLYLPAKNALWPEDHNISKPELVQCWIELGLLPELADMDEALRFGHSVIAVLEAARLLEQGDNHRYNMFPSDTHAPQERWTILAGISNVVEDEEASRIFRPGAEFSVAYNQLPSFSVLTVPVRLSSKSSPYFFPYIAAADSSGLLLLRAIRLLSPVQSKASYHICDARTGEVISLRDRGPSARAGGSNVGLVVRGDRCMVAELLPRSDGSGIATLLCYTVGEYQWVEMELTYSPPLAAPSRWSGEGVVSHGGMLWWVDLSYGILACDPFADEPELLHVPFPRVIDELPPDAGNVYNRSTLRCLKVSGRRLRFVQIHGGADAPVVSTWALADPASAGEWNLENSVRLADVWADESYLNTLLPRSVPALALLHPADHNKAYFFLCSHVFAVDLQRGMVVEFSEFMMPEPPRHMMISSHFVHAWQYDPSRSKGPADDFVPTCLMKEKEFTAMRRCISMLTPYFPVHIHKP</sequence>
<evidence type="ECO:0000313" key="2">
    <source>
        <dbReference type="EMBL" id="TVU47713.1"/>
    </source>
</evidence>
<dbReference type="PANTHER" id="PTHR33086">
    <property type="entry name" value="OS05G0468200 PROTEIN-RELATED"/>
    <property type="match status" value="1"/>
</dbReference>
<dbReference type="PANTHER" id="PTHR33086:SF46">
    <property type="entry name" value="EXPRESSED PROTEIN"/>
    <property type="match status" value="1"/>
</dbReference>
<gene>
    <name evidence="2" type="ORF">EJB05_07320</name>
</gene>
<feature type="non-terminal residue" evidence="2">
    <location>
        <position position="1"/>
    </location>
</feature>
<evidence type="ECO:0000313" key="3">
    <source>
        <dbReference type="Proteomes" id="UP000324897"/>
    </source>
</evidence>
<dbReference type="Pfam" id="PF07762">
    <property type="entry name" value="DUF1618"/>
    <property type="match status" value="1"/>
</dbReference>
<dbReference type="AlphaFoldDB" id="A0A5J9WI25"/>
<comment type="caution">
    <text evidence="2">The sequence shown here is derived from an EMBL/GenBank/DDBJ whole genome shotgun (WGS) entry which is preliminary data.</text>
</comment>
<protein>
    <recommendedName>
        <fullName evidence="1">DUF1618 domain-containing protein</fullName>
    </recommendedName>
</protein>
<accession>A0A5J9WI25</accession>
<reference evidence="2 3" key="1">
    <citation type="journal article" date="2019" name="Sci. Rep.">
        <title>A high-quality genome of Eragrostis curvula grass provides insights into Poaceae evolution and supports new strategies to enhance forage quality.</title>
        <authorList>
            <person name="Carballo J."/>
            <person name="Santos B.A.C.M."/>
            <person name="Zappacosta D."/>
            <person name="Garbus I."/>
            <person name="Selva J.P."/>
            <person name="Gallo C.A."/>
            <person name="Diaz A."/>
            <person name="Albertini E."/>
            <person name="Caccamo M."/>
            <person name="Echenique V."/>
        </authorList>
    </citation>
    <scope>NUCLEOTIDE SEQUENCE [LARGE SCALE GENOMIC DNA]</scope>
    <source>
        <strain evidence="3">cv. Victoria</strain>
        <tissue evidence="2">Leaf</tissue>
    </source>
</reference>
<dbReference type="Proteomes" id="UP000324897">
    <property type="component" value="Chromosome 5"/>
</dbReference>
<dbReference type="OrthoDB" id="690115at2759"/>
<feature type="domain" description="DUF1618" evidence="1">
    <location>
        <begin position="301"/>
        <end position="417"/>
    </location>
</feature>
<dbReference type="InterPro" id="IPR011676">
    <property type="entry name" value="DUF1618"/>
</dbReference>
<dbReference type="Gramene" id="TVU47713">
    <property type="protein sequence ID" value="TVU47713"/>
    <property type="gene ID" value="EJB05_07320"/>
</dbReference>
<keyword evidence="3" id="KW-1185">Reference proteome</keyword>
<organism evidence="2 3">
    <name type="scientific">Eragrostis curvula</name>
    <name type="common">weeping love grass</name>
    <dbReference type="NCBI Taxonomy" id="38414"/>
    <lineage>
        <taxon>Eukaryota</taxon>
        <taxon>Viridiplantae</taxon>
        <taxon>Streptophyta</taxon>
        <taxon>Embryophyta</taxon>
        <taxon>Tracheophyta</taxon>
        <taxon>Spermatophyta</taxon>
        <taxon>Magnoliopsida</taxon>
        <taxon>Liliopsida</taxon>
        <taxon>Poales</taxon>
        <taxon>Poaceae</taxon>
        <taxon>PACMAD clade</taxon>
        <taxon>Chloridoideae</taxon>
        <taxon>Eragrostideae</taxon>
        <taxon>Eragrostidinae</taxon>
        <taxon>Eragrostis</taxon>
    </lineage>
</organism>
<proteinExistence type="predicted"/>